<keyword evidence="6 7" id="KW-0472">Membrane</keyword>
<reference evidence="9 10" key="1">
    <citation type="submission" date="2019-05" db="EMBL/GenBank/DDBJ databases">
        <title>Psychrobacillus vulpis sp. nov., a new species isolated from feces of a red fox that inhabits in The Tablas de Daimiel Natural Park, Albacete, Spain.</title>
        <authorList>
            <person name="Rodriguez M."/>
            <person name="Reina J.C."/>
            <person name="Bejar V."/>
            <person name="Llamas I."/>
        </authorList>
    </citation>
    <scope>NUCLEOTIDE SEQUENCE [LARGE SCALE GENOMIC DNA]</scope>
    <source>
        <strain evidence="9 10">NEAU-3TGS17</strain>
    </source>
</reference>
<feature type="transmembrane region" description="Helical" evidence="7">
    <location>
        <begin position="98"/>
        <end position="116"/>
    </location>
</feature>
<dbReference type="AlphaFoldDB" id="A0A544SX08"/>
<dbReference type="InterPro" id="IPR035906">
    <property type="entry name" value="MetI-like_sf"/>
</dbReference>
<keyword evidence="5 7" id="KW-1133">Transmembrane helix</keyword>
<dbReference type="InterPro" id="IPR043429">
    <property type="entry name" value="ArtM/GltK/GlnP/TcyL/YhdX-like"/>
</dbReference>
<feature type="domain" description="ABC transmembrane type-1" evidence="8">
    <location>
        <begin position="19"/>
        <end position="220"/>
    </location>
</feature>
<evidence type="ECO:0000256" key="6">
    <source>
        <dbReference type="ARBA" id="ARBA00023136"/>
    </source>
</evidence>
<dbReference type="EMBL" id="VDGH01000012">
    <property type="protein sequence ID" value="TQR09725.1"/>
    <property type="molecule type" value="Genomic_DNA"/>
</dbReference>
<name>A0A544SX08_9BACI</name>
<comment type="caution">
    <text evidence="9">The sequence shown here is derived from an EMBL/GenBank/DDBJ whole genome shotgun (WGS) entry which is preliminary data.</text>
</comment>
<evidence type="ECO:0000256" key="4">
    <source>
        <dbReference type="ARBA" id="ARBA00022692"/>
    </source>
</evidence>
<dbReference type="RefSeq" id="WP_142540366.1">
    <property type="nucleotide sequence ID" value="NZ_BMIE01000001.1"/>
</dbReference>
<evidence type="ECO:0000256" key="3">
    <source>
        <dbReference type="ARBA" id="ARBA00022475"/>
    </source>
</evidence>
<keyword evidence="4 7" id="KW-0812">Transmembrane</keyword>
<dbReference type="CDD" id="cd06261">
    <property type="entry name" value="TM_PBP2"/>
    <property type="match status" value="1"/>
</dbReference>
<protein>
    <submittedName>
        <fullName evidence="9">Amino acid ABC transporter permease</fullName>
    </submittedName>
</protein>
<evidence type="ECO:0000256" key="5">
    <source>
        <dbReference type="ARBA" id="ARBA00022989"/>
    </source>
</evidence>
<keyword evidence="2 7" id="KW-0813">Transport</keyword>
<dbReference type="Pfam" id="PF00528">
    <property type="entry name" value="BPD_transp_1"/>
    <property type="match status" value="1"/>
</dbReference>
<evidence type="ECO:0000256" key="2">
    <source>
        <dbReference type="ARBA" id="ARBA00022448"/>
    </source>
</evidence>
<dbReference type="InterPro" id="IPR000515">
    <property type="entry name" value="MetI-like"/>
</dbReference>
<evidence type="ECO:0000313" key="9">
    <source>
        <dbReference type="EMBL" id="TQR09725.1"/>
    </source>
</evidence>
<dbReference type="PANTHER" id="PTHR30614:SF43">
    <property type="entry name" value="L-CYSTINE TRANSPORT SYSTEM PERMEASE PROTEIN TCYM"/>
    <property type="match status" value="1"/>
</dbReference>
<keyword evidence="3" id="KW-1003">Cell membrane</keyword>
<dbReference type="PROSITE" id="PS50928">
    <property type="entry name" value="ABC_TM1"/>
    <property type="match status" value="1"/>
</dbReference>
<keyword evidence="10" id="KW-1185">Reference proteome</keyword>
<comment type="similarity">
    <text evidence="7">Belongs to the binding-protein-dependent transport system permease family.</text>
</comment>
<sequence>MVIDIPFIWVAFKEIAKAIPLTLMLAVIPVVIGFFIGLAVTLIREYKVKGLYSIANGYVSFFRGTPAIMHIMLIYFGIPMVLDSMINSLNLPFETNKIPIYLYVIFALSLTAGSYLSEIIRSGISSVAKGQMEAAYSIGMSTPQAMGRILLPQALAKSIPNFTNLSVGFLHTTSIAFLVSQKELTGMANIVASSNLKFLESFIAAGLIYWGISIIMEGIYYLVEKRVQQYSKGGVGSLARD</sequence>
<evidence type="ECO:0000259" key="8">
    <source>
        <dbReference type="PROSITE" id="PS50928"/>
    </source>
</evidence>
<evidence type="ECO:0000256" key="7">
    <source>
        <dbReference type="RuleBase" id="RU363032"/>
    </source>
</evidence>
<dbReference type="Proteomes" id="UP000317316">
    <property type="component" value="Unassembled WGS sequence"/>
</dbReference>
<gene>
    <name evidence="9" type="ORF">FG382_18440</name>
</gene>
<comment type="subcellular location">
    <subcellularLocation>
        <location evidence="1 7">Cell membrane</location>
        <topology evidence="1 7">Multi-pass membrane protein</topology>
    </subcellularLocation>
</comment>
<dbReference type="GO" id="GO:0043190">
    <property type="term" value="C:ATP-binding cassette (ABC) transporter complex"/>
    <property type="evidence" value="ECO:0007669"/>
    <property type="project" value="InterPro"/>
</dbReference>
<dbReference type="SUPFAM" id="SSF161098">
    <property type="entry name" value="MetI-like"/>
    <property type="match status" value="1"/>
</dbReference>
<dbReference type="NCBIfam" id="TIGR01726">
    <property type="entry name" value="HEQRo_perm_3TM"/>
    <property type="match status" value="1"/>
</dbReference>
<feature type="transmembrane region" description="Helical" evidence="7">
    <location>
        <begin position="201"/>
        <end position="223"/>
    </location>
</feature>
<dbReference type="GO" id="GO:0006865">
    <property type="term" value="P:amino acid transport"/>
    <property type="evidence" value="ECO:0007669"/>
    <property type="project" value="TreeGrafter"/>
</dbReference>
<dbReference type="Gene3D" id="1.10.3720.10">
    <property type="entry name" value="MetI-like"/>
    <property type="match status" value="1"/>
</dbReference>
<evidence type="ECO:0000256" key="1">
    <source>
        <dbReference type="ARBA" id="ARBA00004651"/>
    </source>
</evidence>
<evidence type="ECO:0000313" key="10">
    <source>
        <dbReference type="Proteomes" id="UP000317316"/>
    </source>
</evidence>
<organism evidence="9 10">
    <name type="scientific">Psychrobacillus lasiicapitis</name>
    <dbReference type="NCBI Taxonomy" id="1636719"/>
    <lineage>
        <taxon>Bacteria</taxon>
        <taxon>Bacillati</taxon>
        <taxon>Bacillota</taxon>
        <taxon>Bacilli</taxon>
        <taxon>Bacillales</taxon>
        <taxon>Bacillaceae</taxon>
        <taxon>Psychrobacillus</taxon>
    </lineage>
</organism>
<dbReference type="OrthoDB" id="9805999at2"/>
<dbReference type="GO" id="GO:0022857">
    <property type="term" value="F:transmembrane transporter activity"/>
    <property type="evidence" value="ECO:0007669"/>
    <property type="project" value="InterPro"/>
</dbReference>
<proteinExistence type="inferred from homology"/>
<dbReference type="PANTHER" id="PTHR30614">
    <property type="entry name" value="MEMBRANE COMPONENT OF AMINO ACID ABC TRANSPORTER"/>
    <property type="match status" value="1"/>
</dbReference>
<dbReference type="InterPro" id="IPR010065">
    <property type="entry name" value="AA_ABC_transptr_permease_3TM"/>
</dbReference>
<feature type="transmembrane region" description="Helical" evidence="7">
    <location>
        <begin position="18"/>
        <end position="43"/>
    </location>
</feature>
<accession>A0A544SX08</accession>